<protein>
    <recommendedName>
        <fullName evidence="3">Phage tail protein</fullName>
    </recommendedName>
</protein>
<name>R3IE70_ENTFL</name>
<evidence type="ECO:0000313" key="2">
    <source>
        <dbReference type="Proteomes" id="UP000013638"/>
    </source>
</evidence>
<dbReference type="HOGENOM" id="CLU_1159655_0_0_9"/>
<dbReference type="RefSeq" id="WP_010828497.1">
    <property type="nucleotide sequence ID" value="NZ_KB944840.1"/>
</dbReference>
<dbReference type="AlphaFoldDB" id="R3IE70"/>
<evidence type="ECO:0000313" key="1">
    <source>
        <dbReference type="EMBL" id="EOK16157.1"/>
    </source>
</evidence>
<dbReference type="Proteomes" id="UP000013638">
    <property type="component" value="Unassembled WGS sequence"/>
</dbReference>
<proteinExistence type="predicted"/>
<dbReference type="Gene3D" id="2.40.30.200">
    <property type="match status" value="1"/>
</dbReference>
<comment type="caution">
    <text evidence="1">The sequence shown here is derived from an EMBL/GenBank/DDBJ whole genome shotgun (WGS) entry which is preliminary data.</text>
</comment>
<reference evidence="1 2" key="1">
    <citation type="submission" date="2013-02" db="EMBL/GenBank/DDBJ databases">
        <title>The Genome Sequence of Enterococcus faecalis ATCC_6055.</title>
        <authorList>
            <consortium name="The Broad Institute Genome Sequencing Platform"/>
            <consortium name="The Broad Institute Genome Sequencing Center for Infectious Disease"/>
            <person name="Earl A.M."/>
            <person name="Gilmore M.S."/>
            <person name="Lebreton F."/>
            <person name="Walker B."/>
            <person name="Young S.K."/>
            <person name="Zeng Q."/>
            <person name="Gargeya S."/>
            <person name="Fitzgerald M."/>
            <person name="Haas B."/>
            <person name="Abouelleil A."/>
            <person name="Alvarado L."/>
            <person name="Arachchi H.M."/>
            <person name="Berlin A.M."/>
            <person name="Chapman S.B."/>
            <person name="Dewar J."/>
            <person name="Goldberg J."/>
            <person name="Griggs A."/>
            <person name="Gujja S."/>
            <person name="Hansen M."/>
            <person name="Howarth C."/>
            <person name="Imamovic A."/>
            <person name="Larimer J."/>
            <person name="McCowan C."/>
            <person name="Murphy C."/>
            <person name="Neiman D."/>
            <person name="Pearson M."/>
            <person name="Priest M."/>
            <person name="Roberts A."/>
            <person name="Saif S."/>
            <person name="Shea T."/>
            <person name="Sisk P."/>
            <person name="Sykes S."/>
            <person name="Wortman J."/>
            <person name="Nusbaum C."/>
            <person name="Birren B."/>
        </authorList>
    </citation>
    <scope>NUCLEOTIDE SEQUENCE [LARGE SCALE GENOMIC DNA]</scope>
    <source>
        <strain evidence="1 2">ATCC 6055</strain>
    </source>
</reference>
<accession>R3IE70</accession>
<gene>
    <name evidence="1" type="ORF">WOU_00277</name>
</gene>
<dbReference type="PATRIC" id="fig|1169311.3.peg.274"/>
<dbReference type="EMBL" id="ASDZ01000004">
    <property type="protein sequence ID" value="EOK16157.1"/>
    <property type="molecule type" value="Genomic_DNA"/>
</dbReference>
<evidence type="ECO:0008006" key="3">
    <source>
        <dbReference type="Google" id="ProtNLM"/>
    </source>
</evidence>
<organism evidence="1 2">
    <name type="scientific">Enterococcus faecalis ATCC 6055</name>
    <dbReference type="NCBI Taxonomy" id="1169311"/>
    <lineage>
        <taxon>Bacteria</taxon>
        <taxon>Bacillati</taxon>
        <taxon>Bacillota</taxon>
        <taxon>Bacilli</taxon>
        <taxon>Lactobacillales</taxon>
        <taxon>Enterococcaceae</taxon>
        <taxon>Enterococcus</taxon>
    </lineage>
</organism>
<sequence>MAENYWHSCSCPWFVFRNIHSYKDMDCFINEELSEITAPKVIDSIKVLGKSGKLHRSFGDYDSFDYPIEMQLVEFDRLEDVKRWLSGSGKLILHTDPDKYREAIVTFNGQPRPYTNEMGAFWRFTVNFECQPFKRTLREYFVSLQNGVNIIEDPGTEIARPLFEVESNGNELKIETNGALFTVKNPKKDGVITIDSEKRLAIQNRSFLKTYGELPTLNPGKNILKIQGVKTIRMMNRSVWI</sequence>